<keyword evidence="10" id="KW-0406">Ion transport</keyword>
<keyword evidence="7" id="KW-0934">Plastid</keyword>
<keyword evidence="4" id="KW-0813">Transport</keyword>
<reference evidence="14" key="2">
    <citation type="submission" date="2023-05" db="EMBL/GenBank/DDBJ databases">
        <authorList>
            <person name="Schelkunov M.I."/>
        </authorList>
    </citation>
    <scope>NUCLEOTIDE SEQUENCE</scope>
    <source>
        <strain evidence="14">Hsosn_3</strain>
        <tissue evidence="14">Leaf</tissue>
    </source>
</reference>
<comment type="caution">
    <text evidence="14">The sequence shown here is derived from an EMBL/GenBank/DDBJ whole genome shotgun (WGS) entry which is preliminary data.</text>
</comment>
<comment type="similarity">
    <text evidence="3">Belongs to the plastid outer envelope porin OEP21 (TC 1.B.29) family.</text>
</comment>
<keyword evidence="5" id="KW-1134">Transmembrane beta strand</keyword>
<dbReference type="GO" id="GO:0044070">
    <property type="term" value="P:regulation of monoatomic anion transport"/>
    <property type="evidence" value="ECO:0007669"/>
    <property type="project" value="InterPro"/>
</dbReference>
<evidence type="ECO:0000256" key="6">
    <source>
        <dbReference type="ARBA" id="ARBA00022528"/>
    </source>
</evidence>
<accession>A0AAD8JBZ5</accession>
<dbReference type="PANTHER" id="PTHR35993">
    <property type="entry name" value="OUTER ENVELOPE PORE PROTEIN 21B, CHLOROPLASTIC"/>
    <property type="match status" value="1"/>
</dbReference>
<comment type="function">
    <text evidence="13">Voltage-dependent rectifying anion channel that facilitates the translocation between chloroplast and cytoplasm of phosphorylated carbohydrates such as triosephosphate, 3-phosphoglycerate and inorganic phosphate (Pi) depending of ATP to triosephosphate ratio in the plastidial intermembrane space; in high triosephosphate/ATP conditions (e.g. photosynthesis), export of triosphosphate from chloroplast (outward rectifying channels), but in high ATP/triosephosphate conditions (e.g. dark phase), import of phosphosolutes (inward rectifying channels).</text>
</comment>
<name>A0AAD8JBZ5_9APIA</name>
<dbReference type="InterPro" id="IPR034575">
    <property type="entry name" value="OEP21"/>
</dbReference>
<evidence type="ECO:0000256" key="5">
    <source>
        <dbReference type="ARBA" id="ARBA00022452"/>
    </source>
</evidence>
<protein>
    <submittedName>
        <fullName evidence="14">Outer envelope pore protein 21, chloroplastic</fullName>
    </submittedName>
</protein>
<dbReference type="GO" id="GO:0008308">
    <property type="term" value="F:voltage-gated monoatomic anion channel activity"/>
    <property type="evidence" value="ECO:0007669"/>
    <property type="project" value="InterPro"/>
</dbReference>
<dbReference type="GO" id="GO:0015288">
    <property type="term" value="F:porin activity"/>
    <property type="evidence" value="ECO:0007669"/>
    <property type="project" value="UniProtKB-KW"/>
</dbReference>
<keyword evidence="15" id="KW-1185">Reference proteome</keyword>
<dbReference type="EMBL" id="JAUIZM010000002">
    <property type="protein sequence ID" value="KAK1400303.1"/>
    <property type="molecule type" value="Genomic_DNA"/>
</dbReference>
<gene>
    <name evidence="14" type="ORF">POM88_010166</name>
</gene>
<keyword evidence="8" id="KW-0812">Transmembrane</keyword>
<evidence type="ECO:0000313" key="15">
    <source>
        <dbReference type="Proteomes" id="UP001237642"/>
    </source>
</evidence>
<dbReference type="Proteomes" id="UP001237642">
    <property type="component" value="Unassembled WGS sequence"/>
</dbReference>
<sequence>METSLRYAGDSKILRIRAKQKIPFDSETHLELHGELDTKIGAPSHLSGMIRHFYPDLSAGLGLGVQYDKRQKLRYVVRGKKEFPVTADGMVKFHVKGRCDIGKDFIQRNTKGGAELTWDILNFRKDQDVRLKIGYEVSDKIPYLQIRENNWTFNADVNGKWNVRYDL</sequence>
<dbReference type="PANTHER" id="PTHR35993:SF1">
    <property type="entry name" value="OUTER ENVELOPE PORE PROTEIN 21B, CHLOROPLASTIC"/>
    <property type="match status" value="1"/>
</dbReference>
<dbReference type="GO" id="GO:0034426">
    <property type="term" value="C:etioplast membrane"/>
    <property type="evidence" value="ECO:0007669"/>
    <property type="project" value="UniProtKB-SubCell"/>
</dbReference>
<keyword evidence="6" id="KW-0150">Chloroplast</keyword>
<dbReference type="GO" id="GO:0009707">
    <property type="term" value="C:chloroplast outer membrane"/>
    <property type="evidence" value="ECO:0007669"/>
    <property type="project" value="UniProtKB-SubCell"/>
</dbReference>
<keyword evidence="12" id="KW-0472">Membrane</keyword>
<reference evidence="14" key="1">
    <citation type="submission" date="2023-02" db="EMBL/GenBank/DDBJ databases">
        <title>Genome of toxic invasive species Heracleum sosnowskyi carries increased number of genes despite the absence of recent whole-genome duplications.</title>
        <authorList>
            <person name="Schelkunov M."/>
            <person name="Shtratnikova V."/>
            <person name="Makarenko M."/>
            <person name="Klepikova A."/>
            <person name="Omelchenko D."/>
            <person name="Novikova G."/>
            <person name="Obukhova E."/>
            <person name="Bogdanov V."/>
            <person name="Penin A."/>
            <person name="Logacheva M."/>
        </authorList>
    </citation>
    <scope>NUCLEOTIDE SEQUENCE</scope>
    <source>
        <strain evidence="14">Hsosn_3</strain>
        <tissue evidence="14">Leaf</tissue>
    </source>
</reference>
<dbReference type="GO" id="GO:0046930">
    <property type="term" value="C:pore complex"/>
    <property type="evidence" value="ECO:0007669"/>
    <property type="project" value="UniProtKB-KW"/>
</dbReference>
<evidence type="ECO:0000256" key="10">
    <source>
        <dbReference type="ARBA" id="ARBA00023065"/>
    </source>
</evidence>
<comment type="subcellular location">
    <subcellularLocation>
        <location evidence="1">Plastid</location>
        <location evidence="1">Chloroplast outer membrane</location>
        <topology evidence="1">Multi-pass membrane protein</topology>
    </subcellularLocation>
    <subcellularLocation>
        <location evidence="2">Plastid</location>
        <location evidence="2">Etioplast membrane</location>
        <topology evidence="2">Multi-pass membrane protein</topology>
    </subcellularLocation>
</comment>
<evidence type="ECO:0000256" key="1">
    <source>
        <dbReference type="ARBA" id="ARBA00004396"/>
    </source>
</evidence>
<keyword evidence="9" id="KW-1002">Plastid outer membrane</keyword>
<evidence type="ECO:0000256" key="7">
    <source>
        <dbReference type="ARBA" id="ARBA00022640"/>
    </source>
</evidence>
<evidence type="ECO:0000256" key="9">
    <source>
        <dbReference type="ARBA" id="ARBA00022805"/>
    </source>
</evidence>
<evidence type="ECO:0000313" key="14">
    <source>
        <dbReference type="EMBL" id="KAK1400303.1"/>
    </source>
</evidence>
<evidence type="ECO:0000256" key="11">
    <source>
        <dbReference type="ARBA" id="ARBA00023114"/>
    </source>
</evidence>
<evidence type="ECO:0000256" key="13">
    <source>
        <dbReference type="ARBA" id="ARBA00024941"/>
    </source>
</evidence>
<organism evidence="14 15">
    <name type="scientific">Heracleum sosnowskyi</name>
    <dbReference type="NCBI Taxonomy" id="360622"/>
    <lineage>
        <taxon>Eukaryota</taxon>
        <taxon>Viridiplantae</taxon>
        <taxon>Streptophyta</taxon>
        <taxon>Embryophyta</taxon>
        <taxon>Tracheophyta</taxon>
        <taxon>Spermatophyta</taxon>
        <taxon>Magnoliopsida</taxon>
        <taxon>eudicotyledons</taxon>
        <taxon>Gunneridae</taxon>
        <taxon>Pentapetalae</taxon>
        <taxon>asterids</taxon>
        <taxon>campanulids</taxon>
        <taxon>Apiales</taxon>
        <taxon>Apiaceae</taxon>
        <taxon>Apioideae</taxon>
        <taxon>apioid superclade</taxon>
        <taxon>Tordylieae</taxon>
        <taxon>Tordyliinae</taxon>
        <taxon>Heracleum</taxon>
    </lineage>
</organism>
<dbReference type="AlphaFoldDB" id="A0AAD8JBZ5"/>
<evidence type="ECO:0000256" key="4">
    <source>
        <dbReference type="ARBA" id="ARBA00022448"/>
    </source>
</evidence>
<evidence type="ECO:0000256" key="2">
    <source>
        <dbReference type="ARBA" id="ARBA00004441"/>
    </source>
</evidence>
<evidence type="ECO:0000256" key="8">
    <source>
        <dbReference type="ARBA" id="ARBA00022692"/>
    </source>
</evidence>
<evidence type="ECO:0000256" key="3">
    <source>
        <dbReference type="ARBA" id="ARBA00009945"/>
    </source>
</evidence>
<evidence type="ECO:0000256" key="12">
    <source>
        <dbReference type="ARBA" id="ARBA00023136"/>
    </source>
</evidence>
<proteinExistence type="inferred from homology"/>
<keyword evidence="11" id="KW-0626">Porin</keyword>